<evidence type="ECO:0000313" key="5">
    <source>
        <dbReference type="EMBL" id="MDX8414740.1"/>
    </source>
</evidence>
<dbReference type="Pfam" id="PF12838">
    <property type="entry name" value="Fer4_7"/>
    <property type="match status" value="1"/>
</dbReference>
<reference evidence="5 6" key="1">
    <citation type="submission" date="2022-03" db="EMBL/GenBank/DDBJ databases">
        <title>Novel taxa within the pig intestine.</title>
        <authorList>
            <person name="Wylensek D."/>
            <person name="Bishof K."/>
            <person name="Afrizal A."/>
            <person name="Clavel T."/>
        </authorList>
    </citation>
    <scope>NUCLEOTIDE SEQUENCE [LARGE SCALE GENOMIC DNA]</scope>
    <source>
        <strain evidence="5 6">CLA-KB-P66</strain>
    </source>
</reference>
<name>A0ABU4WDV7_9BACT</name>
<dbReference type="Proteomes" id="UP001275932">
    <property type="component" value="Unassembled WGS sequence"/>
</dbReference>
<feature type="domain" description="4Fe-4S ferredoxin-type" evidence="4">
    <location>
        <begin position="36"/>
        <end position="65"/>
    </location>
</feature>
<proteinExistence type="predicted"/>
<keyword evidence="1" id="KW-0479">Metal-binding</keyword>
<dbReference type="PROSITE" id="PS51379">
    <property type="entry name" value="4FE4S_FER_2"/>
    <property type="match status" value="2"/>
</dbReference>
<keyword evidence="6" id="KW-1185">Reference proteome</keyword>
<comment type="caution">
    <text evidence="5">The sequence shown here is derived from an EMBL/GenBank/DDBJ whole genome shotgun (WGS) entry which is preliminary data.</text>
</comment>
<dbReference type="PANTHER" id="PTHR43193">
    <property type="match status" value="1"/>
</dbReference>
<dbReference type="Gene3D" id="3.30.70.20">
    <property type="match status" value="1"/>
</dbReference>
<dbReference type="EMBL" id="JALBUT010000001">
    <property type="protein sequence ID" value="MDX8414740.1"/>
    <property type="molecule type" value="Genomic_DNA"/>
</dbReference>
<dbReference type="InterPro" id="IPR052977">
    <property type="entry name" value="Polyferredoxin-like_ET"/>
</dbReference>
<dbReference type="PANTHER" id="PTHR43193:SF2">
    <property type="entry name" value="POLYFERREDOXIN PROTEIN FWDF"/>
    <property type="match status" value="1"/>
</dbReference>
<dbReference type="PROSITE" id="PS00198">
    <property type="entry name" value="4FE4S_FER_1"/>
    <property type="match status" value="2"/>
</dbReference>
<dbReference type="InterPro" id="IPR007525">
    <property type="entry name" value="FrhB_FdhB_C"/>
</dbReference>
<organism evidence="5 6">
    <name type="scientific">Intestinicryptomonas porci</name>
    <dbReference type="NCBI Taxonomy" id="2926320"/>
    <lineage>
        <taxon>Bacteria</taxon>
        <taxon>Pseudomonadati</taxon>
        <taxon>Verrucomicrobiota</taxon>
        <taxon>Opitutia</taxon>
        <taxon>Opitutales</taxon>
        <taxon>Intestinicryptomonaceae</taxon>
        <taxon>Intestinicryptomonas</taxon>
    </lineage>
</organism>
<feature type="domain" description="4Fe-4S ferredoxin-type" evidence="4">
    <location>
        <begin position="2"/>
        <end position="31"/>
    </location>
</feature>
<evidence type="ECO:0000256" key="2">
    <source>
        <dbReference type="ARBA" id="ARBA00023004"/>
    </source>
</evidence>
<dbReference type="InterPro" id="IPR017900">
    <property type="entry name" value="4Fe4S_Fe_S_CS"/>
</dbReference>
<keyword evidence="3" id="KW-0411">Iron-sulfur</keyword>
<dbReference type="InterPro" id="IPR017896">
    <property type="entry name" value="4Fe4S_Fe-S-bd"/>
</dbReference>
<evidence type="ECO:0000259" key="4">
    <source>
        <dbReference type="PROSITE" id="PS51379"/>
    </source>
</evidence>
<sequence length="400" mass="45880">MFKTGIELKDCAGCYACIQACPKKCFSESEDIDGFFYPKFAPENCIDCKICESVCPASVKNSEKIKNIPLSANAFINANKDDLKKSSSGGAFTAIAKIFCDANYAVFGAKYDGKSKVWHDYIEDISQIDAFRKSKYLQSDVGKSYIQARDFLKAGKKVLFTGTPCQIAALKLFLKKDYENLLTIDVSCHGVSNSKLNLNYLHCLERKYGKKINSYIFREKISNYLKKSPQCSAIRFQDGTIKHESFDLLFRGFVSSLFKREGCYNCKYVDSKRVSDFTLADFWGIQEFDDTLTDKNGCSLLLVNTEKAANIAKKLKNFGIFKEFPMENATRRNYPLAKREQKINPLREEFMLAARSDGMLFALNKYVPQKIFWHRLVYFAARFMPNKLRTKWLKFFKLID</sequence>
<gene>
    <name evidence="5" type="ORF">MOX91_00880</name>
</gene>
<keyword evidence="2" id="KW-0408">Iron</keyword>
<dbReference type="SUPFAM" id="SSF54862">
    <property type="entry name" value="4Fe-4S ferredoxins"/>
    <property type="match status" value="1"/>
</dbReference>
<accession>A0ABU4WDV7</accession>
<dbReference type="Pfam" id="PF04432">
    <property type="entry name" value="FrhB_FdhB_C"/>
    <property type="match status" value="1"/>
</dbReference>
<evidence type="ECO:0000313" key="6">
    <source>
        <dbReference type="Proteomes" id="UP001275932"/>
    </source>
</evidence>
<dbReference type="RefSeq" id="WP_370396189.1">
    <property type="nucleotide sequence ID" value="NZ_JALBUT010000001.1"/>
</dbReference>
<evidence type="ECO:0000256" key="1">
    <source>
        <dbReference type="ARBA" id="ARBA00022723"/>
    </source>
</evidence>
<protein>
    <submittedName>
        <fullName evidence="5">Coenzyme F420 hydrogenase/dehydrogenase, beta subunit C-terminal domain</fullName>
    </submittedName>
</protein>
<evidence type="ECO:0000256" key="3">
    <source>
        <dbReference type="ARBA" id="ARBA00023014"/>
    </source>
</evidence>